<protein>
    <recommendedName>
        <fullName evidence="4">Small secreted domain DUF320</fullName>
    </recommendedName>
</protein>
<feature type="compositionally biased region" description="Polar residues" evidence="1">
    <location>
        <begin position="214"/>
        <end position="227"/>
    </location>
</feature>
<gene>
    <name evidence="2" type="ORF">ACFQ3T_23590</name>
</gene>
<dbReference type="EMBL" id="JBHTLK010000141">
    <property type="protein sequence ID" value="MFD1150127.1"/>
    <property type="molecule type" value="Genomic_DNA"/>
</dbReference>
<evidence type="ECO:0000313" key="3">
    <source>
        <dbReference type="Proteomes" id="UP001597168"/>
    </source>
</evidence>
<evidence type="ECO:0008006" key="4">
    <source>
        <dbReference type="Google" id="ProtNLM"/>
    </source>
</evidence>
<comment type="caution">
    <text evidence="2">The sequence shown here is derived from an EMBL/GenBank/DDBJ whole genome shotgun (WGS) entry which is preliminary data.</text>
</comment>
<feature type="non-terminal residue" evidence="2">
    <location>
        <position position="252"/>
    </location>
</feature>
<name>A0ABW3QZG0_9PSEU</name>
<feature type="compositionally biased region" description="Gly residues" evidence="1">
    <location>
        <begin position="240"/>
        <end position="252"/>
    </location>
</feature>
<evidence type="ECO:0000256" key="1">
    <source>
        <dbReference type="SAM" id="MobiDB-lite"/>
    </source>
</evidence>
<dbReference type="Proteomes" id="UP001597168">
    <property type="component" value="Unassembled WGS sequence"/>
</dbReference>
<organism evidence="2 3">
    <name type="scientific">Saccharothrix hoggarensis</name>
    <dbReference type="NCBI Taxonomy" id="913853"/>
    <lineage>
        <taxon>Bacteria</taxon>
        <taxon>Bacillati</taxon>
        <taxon>Actinomycetota</taxon>
        <taxon>Actinomycetes</taxon>
        <taxon>Pseudonocardiales</taxon>
        <taxon>Pseudonocardiaceae</taxon>
        <taxon>Saccharothrix</taxon>
    </lineage>
</organism>
<accession>A0ABW3QZG0</accession>
<sequence>MLGTGIASAQDNVNPDAPPNALDAQARIPVDVDHNNLGTPAGNGDLPTIHREIRTPSVSELTAAGVAAPANPLVRSGRDALGRVDTSSVTRGNRADADVVAPVEVCGNAIAAGGDAYSEADCAGSAESTGDVKTDGSHGTLAGNVARAGAAASPQVTGNAVAILANSETRTDADQRAVASGDVTTSGRDGSLSGNIAAVQGAVPAQVTNNALAAGGNSHSSATSSNRADAGGTVLPGGDRAAGGGNVLGAPL</sequence>
<feature type="region of interest" description="Disordered" evidence="1">
    <location>
        <begin position="1"/>
        <end position="22"/>
    </location>
</feature>
<feature type="region of interest" description="Disordered" evidence="1">
    <location>
        <begin position="170"/>
        <end position="189"/>
    </location>
</feature>
<evidence type="ECO:0000313" key="2">
    <source>
        <dbReference type="EMBL" id="MFD1150127.1"/>
    </source>
</evidence>
<feature type="region of interest" description="Disordered" evidence="1">
    <location>
        <begin position="214"/>
        <end position="252"/>
    </location>
</feature>
<keyword evidence="3" id="KW-1185">Reference proteome</keyword>
<reference evidence="3" key="1">
    <citation type="journal article" date="2019" name="Int. J. Syst. Evol. Microbiol.">
        <title>The Global Catalogue of Microorganisms (GCM) 10K type strain sequencing project: providing services to taxonomists for standard genome sequencing and annotation.</title>
        <authorList>
            <consortium name="The Broad Institute Genomics Platform"/>
            <consortium name="The Broad Institute Genome Sequencing Center for Infectious Disease"/>
            <person name="Wu L."/>
            <person name="Ma J."/>
        </authorList>
    </citation>
    <scope>NUCLEOTIDE SEQUENCE [LARGE SCALE GENOMIC DNA]</scope>
    <source>
        <strain evidence="3">CCUG 60214</strain>
    </source>
</reference>
<proteinExistence type="predicted"/>